<proteinExistence type="predicted"/>
<dbReference type="SUPFAM" id="SSF117856">
    <property type="entry name" value="AF0104/ALDC/Ptd012-like"/>
    <property type="match status" value="2"/>
</dbReference>
<dbReference type="Gene3D" id="3.30.1330.80">
    <property type="entry name" value="Hypothetical protein, similar to alpha- acetolactate decarboxylase, domain 2"/>
    <property type="match status" value="1"/>
</dbReference>
<name>A0A6J4J9Z9_9PROT</name>
<dbReference type="AlphaFoldDB" id="A0A6J4J9Z9"/>
<accession>A0A6J4J9Z9</accession>
<sequence>MSPRRLAQPGPALAPRVESVAGHALPLALTLAPGLPLLEAVTRAVHAAGFDSAALELEGGAFAPFSYVLPAPSPDASHAAYYSATHTPPGGARLERACITFGRRAGQPWLHCHAVWQEAAGRRGGHVLPEETMLASPIAARAWGLGGIALVSEPDAETNFTIFRPVPAAGAPRPGALPAAGLRIRPNEDAATALGTAARRHGLRQPVLRGSLGSLIGARFERGGTVEDYATEMLFTGDGLGIALADMQGRVHEGVLRPGENPVCITIEALLVDEA</sequence>
<evidence type="ECO:0008006" key="2">
    <source>
        <dbReference type="Google" id="ProtNLM"/>
    </source>
</evidence>
<gene>
    <name evidence="1" type="ORF">AVDCRST_MAG27-3708</name>
</gene>
<organism evidence="1">
    <name type="scientific">uncultured Craurococcus sp</name>
    <dbReference type="NCBI Taxonomy" id="1135998"/>
    <lineage>
        <taxon>Bacteria</taxon>
        <taxon>Pseudomonadati</taxon>
        <taxon>Pseudomonadota</taxon>
        <taxon>Alphaproteobacteria</taxon>
        <taxon>Acetobacterales</taxon>
        <taxon>Acetobacteraceae</taxon>
        <taxon>Craurococcus</taxon>
        <taxon>environmental samples</taxon>
    </lineage>
</organism>
<dbReference type="EMBL" id="CADCTD010000150">
    <property type="protein sequence ID" value="CAA9274235.1"/>
    <property type="molecule type" value="Genomic_DNA"/>
</dbReference>
<protein>
    <recommendedName>
        <fullName evidence="2">PPC domain-containing protein</fullName>
    </recommendedName>
</protein>
<evidence type="ECO:0000313" key="1">
    <source>
        <dbReference type="EMBL" id="CAA9274235.1"/>
    </source>
</evidence>
<reference evidence="1" key="1">
    <citation type="submission" date="2020-02" db="EMBL/GenBank/DDBJ databases">
        <authorList>
            <person name="Meier V. D."/>
        </authorList>
    </citation>
    <scope>NUCLEOTIDE SEQUENCE</scope>
    <source>
        <strain evidence="1">AVDCRST_MAG27</strain>
    </source>
</reference>